<keyword evidence="1" id="KW-0175">Coiled coil</keyword>
<feature type="compositionally biased region" description="Basic residues" evidence="2">
    <location>
        <begin position="848"/>
        <end position="859"/>
    </location>
</feature>
<accession>A0A9P0FGT7</accession>
<name>A0A9P0FGT7_BRAAE</name>
<proteinExistence type="predicted"/>
<protein>
    <submittedName>
        <fullName evidence="3">Uncharacterized protein</fullName>
    </submittedName>
</protein>
<keyword evidence="4" id="KW-1185">Reference proteome</keyword>
<evidence type="ECO:0000313" key="3">
    <source>
        <dbReference type="EMBL" id="CAH0556023.1"/>
    </source>
</evidence>
<feature type="coiled-coil region" evidence="1">
    <location>
        <begin position="556"/>
        <end position="647"/>
    </location>
</feature>
<dbReference type="OrthoDB" id="7451790at2759"/>
<dbReference type="EMBL" id="OV121135">
    <property type="protein sequence ID" value="CAH0556023.1"/>
    <property type="molecule type" value="Genomic_DNA"/>
</dbReference>
<feature type="region of interest" description="Disordered" evidence="2">
    <location>
        <begin position="151"/>
        <end position="182"/>
    </location>
</feature>
<sequence length="859" mass="99894">MSTDIENTIKELENEIHDLVIIGEGGTPQQVRFTGCNDSKKCKRPKSSSSVNSGININKATLTINLSDHKTKYITKNASTSKPRINFRSFSRDPPKALGNGMIEKSRSCPCSGTRSFTHGIFSGTVNNKTSRKNQSVYMSNKSSFVDTPKKKFQASTSRPKLRSHTTRVTSKNESDRSLNFPKFIPPPNLMVDSQDELDKLKHEILKVKSQLTLIKNSNTLMARKTIEDLTNDMLKLRNENAELKGTISSKQVEYNTVVKDLKKVKDMLSIYEEKVGLLHEKALVSSKVMTESKDKFCKCLQEREKRIKKLSESMKVLKNELKEKDEIFEALNNKLQTLEKTYESSAELSTLKEANSIYSQCICELENKLKKTNEECEKMKTKACKYNARVIELEKSLKEKCDCSSKFEPELLRLQENETHLKEEINYLTKRINSIESEKLESDITTECEYNSLKKEYEHLQGKHKELLSKYKDYEDCAKKCDQLEMKYQCISTELYEKESKFLCERNDLRDLVDQLTSVVEQNKHTLMHLSVVNKEQETMLKTQSETLEIKDKKIQEVVSEYEMVKKKSEELEREVEQLMKTLSTNDDMTCSDMRQRVLDLMSKVDKDKISLENKSKMIEEQSKTITNLQDKIREHTREIRKSKEIANVSVAEVYDLKEELKKKQYVMDKEARDKEILIVKLRKLEMHKNKLNNDVSEMEKWVKESHARIATTKIEKTQLDELQNQVDDLKIEWQREKRMLCQEKEQANLAAQFATKRLMDTVKDFQNQMGQQKQYQTMLSSMLQQKEKQLRVISSQMSSFNTYYGYPEQPLQQIYKCNVESCSTPNTPSTYSTCYEPTPTSSSQTKRSRSCKKHRKV</sequence>
<dbReference type="Proteomes" id="UP001154078">
    <property type="component" value="Chromosome 4"/>
</dbReference>
<dbReference type="AlphaFoldDB" id="A0A9P0FGT7"/>
<feature type="coiled-coil region" evidence="1">
    <location>
        <begin position="191"/>
        <end position="247"/>
    </location>
</feature>
<feature type="coiled-coil region" evidence="1">
    <location>
        <begin position="676"/>
        <end position="741"/>
    </location>
</feature>
<feature type="region of interest" description="Disordered" evidence="2">
    <location>
        <begin position="825"/>
        <end position="859"/>
    </location>
</feature>
<evidence type="ECO:0000256" key="1">
    <source>
        <dbReference type="SAM" id="Coils"/>
    </source>
</evidence>
<feature type="compositionally biased region" description="Polar residues" evidence="2">
    <location>
        <begin position="825"/>
        <end position="847"/>
    </location>
</feature>
<evidence type="ECO:0000313" key="4">
    <source>
        <dbReference type="Proteomes" id="UP001154078"/>
    </source>
</evidence>
<reference evidence="3" key="1">
    <citation type="submission" date="2021-12" db="EMBL/GenBank/DDBJ databases">
        <authorList>
            <person name="King R."/>
        </authorList>
    </citation>
    <scope>NUCLEOTIDE SEQUENCE</scope>
</reference>
<evidence type="ECO:0000256" key="2">
    <source>
        <dbReference type="SAM" id="MobiDB-lite"/>
    </source>
</evidence>
<feature type="coiled-coil region" evidence="1">
    <location>
        <begin position="301"/>
        <end position="383"/>
    </location>
</feature>
<organism evidence="3 4">
    <name type="scientific">Brassicogethes aeneus</name>
    <name type="common">Rape pollen beetle</name>
    <name type="synonym">Meligethes aeneus</name>
    <dbReference type="NCBI Taxonomy" id="1431903"/>
    <lineage>
        <taxon>Eukaryota</taxon>
        <taxon>Metazoa</taxon>
        <taxon>Ecdysozoa</taxon>
        <taxon>Arthropoda</taxon>
        <taxon>Hexapoda</taxon>
        <taxon>Insecta</taxon>
        <taxon>Pterygota</taxon>
        <taxon>Neoptera</taxon>
        <taxon>Endopterygota</taxon>
        <taxon>Coleoptera</taxon>
        <taxon>Polyphaga</taxon>
        <taxon>Cucujiformia</taxon>
        <taxon>Nitidulidae</taxon>
        <taxon>Meligethinae</taxon>
        <taxon>Brassicogethes</taxon>
    </lineage>
</organism>
<gene>
    <name evidence="3" type="ORF">MELIAE_LOCUS7234</name>
</gene>